<reference evidence="1" key="1">
    <citation type="submission" date="2021-05" db="EMBL/GenBank/DDBJ databases">
        <authorList>
            <person name="Pan Q."/>
            <person name="Jouanno E."/>
            <person name="Zahm M."/>
            <person name="Klopp C."/>
            <person name="Cabau C."/>
            <person name="Louis A."/>
            <person name="Berthelot C."/>
            <person name="Parey E."/>
            <person name="Roest Crollius H."/>
            <person name="Montfort J."/>
            <person name="Robinson-Rechavi M."/>
            <person name="Bouchez O."/>
            <person name="Lampietro C."/>
            <person name="Lopez Roques C."/>
            <person name="Donnadieu C."/>
            <person name="Postlethwait J."/>
            <person name="Bobe J."/>
            <person name="Dillon D."/>
            <person name="Chandos A."/>
            <person name="von Hippel F."/>
            <person name="Guiguen Y."/>
        </authorList>
    </citation>
    <scope>NUCLEOTIDE SEQUENCE</scope>
    <source>
        <strain evidence="1">YG-Jan2019</strain>
    </source>
</reference>
<gene>
    <name evidence="1" type="ORF">DPEC_G00253980</name>
</gene>
<sequence>MPTGGERLELTVAPEREPTRERTTPRSLSALAASSIYIQGHYHRLQPPRALRTIKSPTFHYGTRRTDNGSTLIHSSSDAAARTRRSSFCSSPRPRRRTKSIHSALSGLLNQTCRSWDKHK</sequence>
<name>A0ACC2FU45_DALPE</name>
<dbReference type="EMBL" id="CM055749">
    <property type="protein sequence ID" value="KAJ7994873.1"/>
    <property type="molecule type" value="Genomic_DNA"/>
</dbReference>
<comment type="caution">
    <text evidence="1">The sequence shown here is derived from an EMBL/GenBank/DDBJ whole genome shotgun (WGS) entry which is preliminary data.</text>
</comment>
<keyword evidence="2" id="KW-1185">Reference proteome</keyword>
<dbReference type="Proteomes" id="UP001157502">
    <property type="component" value="Chromosome 22"/>
</dbReference>
<protein>
    <submittedName>
        <fullName evidence="1">Uncharacterized protein</fullName>
    </submittedName>
</protein>
<evidence type="ECO:0000313" key="2">
    <source>
        <dbReference type="Proteomes" id="UP001157502"/>
    </source>
</evidence>
<evidence type="ECO:0000313" key="1">
    <source>
        <dbReference type="EMBL" id="KAJ7994873.1"/>
    </source>
</evidence>
<organism evidence="1 2">
    <name type="scientific">Dallia pectoralis</name>
    <name type="common">Alaska blackfish</name>
    <dbReference type="NCBI Taxonomy" id="75939"/>
    <lineage>
        <taxon>Eukaryota</taxon>
        <taxon>Metazoa</taxon>
        <taxon>Chordata</taxon>
        <taxon>Craniata</taxon>
        <taxon>Vertebrata</taxon>
        <taxon>Euteleostomi</taxon>
        <taxon>Actinopterygii</taxon>
        <taxon>Neopterygii</taxon>
        <taxon>Teleostei</taxon>
        <taxon>Protacanthopterygii</taxon>
        <taxon>Esociformes</taxon>
        <taxon>Umbridae</taxon>
        <taxon>Dallia</taxon>
    </lineage>
</organism>
<accession>A0ACC2FU45</accession>
<proteinExistence type="predicted"/>